<dbReference type="PROSITE" id="PS51549">
    <property type="entry name" value="DM13"/>
    <property type="match status" value="1"/>
</dbReference>
<organism evidence="3 4">
    <name type="scientific">Pikeienuella piscinae</name>
    <dbReference type="NCBI Taxonomy" id="2748098"/>
    <lineage>
        <taxon>Bacteria</taxon>
        <taxon>Pseudomonadati</taxon>
        <taxon>Pseudomonadota</taxon>
        <taxon>Alphaproteobacteria</taxon>
        <taxon>Rhodobacterales</taxon>
        <taxon>Paracoccaceae</taxon>
        <taxon>Pikeienuella</taxon>
    </lineage>
</organism>
<reference evidence="3 4" key="1">
    <citation type="submission" date="2020-02" db="EMBL/GenBank/DDBJ databases">
        <title>complete genome sequence of Rhodobacteraceae bacterium.</title>
        <authorList>
            <person name="Park J."/>
            <person name="Kim Y.-S."/>
            <person name="Kim K.-H."/>
        </authorList>
    </citation>
    <scope>NUCLEOTIDE SEQUENCE [LARGE SCALE GENOMIC DNA]</scope>
    <source>
        <strain evidence="3 4">RR4-56</strain>
    </source>
</reference>
<accession>A0A7L5BUG6</accession>
<keyword evidence="4" id="KW-1185">Reference proteome</keyword>
<dbReference type="Pfam" id="PF10517">
    <property type="entry name" value="DM13"/>
    <property type="match status" value="1"/>
</dbReference>
<proteinExistence type="predicted"/>
<name>A0A7L5BUG6_9RHOB</name>
<keyword evidence="1" id="KW-0732">Signal</keyword>
<evidence type="ECO:0000313" key="4">
    <source>
        <dbReference type="Proteomes" id="UP000503336"/>
    </source>
</evidence>
<protein>
    <submittedName>
        <fullName evidence="3">DM13 domain-containing protein</fullName>
    </submittedName>
</protein>
<dbReference type="AlphaFoldDB" id="A0A7L5BUG6"/>
<evidence type="ECO:0000256" key="1">
    <source>
        <dbReference type="SAM" id="SignalP"/>
    </source>
</evidence>
<sequence>MRRFALSSGVVAVSVVFFGAESVMAEPGRSGVFSGVSGHIAAGEVEIAHTETGHELRLGENFSFDGAPDARVGFGRGGKFVAATDFEPLRANAGAQTYQLPPGLDPAAYDEVYIWCRQYAVPLGVAPLN</sequence>
<feature type="domain" description="DM13" evidence="2">
    <location>
        <begin position="31"/>
        <end position="129"/>
    </location>
</feature>
<evidence type="ECO:0000313" key="3">
    <source>
        <dbReference type="EMBL" id="QIE54623.1"/>
    </source>
</evidence>
<dbReference type="RefSeq" id="WP_165095161.1">
    <property type="nucleotide sequence ID" value="NZ_CP049056.1"/>
</dbReference>
<dbReference type="EMBL" id="CP049056">
    <property type="protein sequence ID" value="QIE54623.1"/>
    <property type="molecule type" value="Genomic_DNA"/>
</dbReference>
<feature type="signal peptide" evidence="1">
    <location>
        <begin position="1"/>
        <end position="25"/>
    </location>
</feature>
<dbReference type="Proteomes" id="UP000503336">
    <property type="component" value="Chromosome"/>
</dbReference>
<feature type="chain" id="PRO_5029679298" evidence="1">
    <location>
        <begin position="26"/>
        <end position="129"/>
    </location>
</feature>
<dbReference type="InterPro" id="IPR019545">
    <property type="entry name" value="DM13_domain"/>
</dbReference>
<evidence type="ECO:0000259" key="2">
    <source>
        <dbReference type="PROSITE" id="PS51549"/>
    </source>
</evidence>
<dbReference type="KEGG" id="hdh:G5B40_03715"/>
<gene>
    <name evidence="3" type="ORF">G5B40_03715</name>
</gene>